<evidence type="ECO:0000313" key="3">
    <source>
        <dbReference type="Proteomes" id="UP000239735"/>
    </source>
</evidence>
<organism evidence="2 3">
    <name type="scientific">Candidatus Sulfuritelmatomonas gaucii</name>
    <dbReference type="NCBI Taxonomy" id="2043161"/>
    <lineage>
        <taxon>Bacteria</taxon>
        <taxon>Pseudomonadati</taxon>
        <taxon>Acidobacteriota</taxon>
        <taxon>Terriglobia</taxon>
        <taxon>Terriglobales</taxon>
        <taxon>Acidobacteriaceae</taxon>
        <taxon>Candidatus Sulfuritelmatomonas</taxon>
    </lineage>
</organism>
<dbReference type="OrthoDB" id="9808310at2"/>
<reference evidence="3" key="1">
    <citation type="submission" date="2018-02" db="EMBL/GenBank/DDBJ databases">
        <authorList>
            <person name="Hausmann B."/>
        </authorList>
    </citation>
    <scope>NUCLEOTIDE SEQUENCE [LARGE SCALE GENOMIC DNA]</scope>
    <source>
        <strain evidence="3">Peat soil MAG SbA5</strain>
    </source>
</reference>
<keyword evidence="2" id="KW-0560">Oxidoreductase</keyword>
<gene>
    <name evidence="2" type="ORF">SBA5_970016</name>
</gene>
<evidence type="ECO:0000259" key="1">
    <source>
        <dbReference type="Pfam" id="PF02627"/>
    </source>
</evidence>
<dbReference type="Gene3D" id="1.20.1290.10">
    <property type="entry name" value="AhpD-like"/>
    <property type="match status" value="1"/>
</dbReference>
<dbReference type="AlphaFoldDB" id="A0A2N9MA02"/>
<dbReference type="Pfam" id="PF02627">
    <property type="entry name" value="CMD"/>
    <property type="match status" value="1"/>
</dbReference>
<dbReference type="PANTHER" id="PTHR35446:SF2">
    <property type="entry name" value="CARBOXYMUCONOLACTONE DECARBOXYLASE-LIKE DOMAIN-CONTAINING PROTEIN"/>
    <property type="match status" value="1"/>
</dbReference>
<evidence type="ECO:0000313" key="2">
    <source>
        <dbReference type="EMBL" id="SPE32291.1"/>
    </source>
</evidence>
<dbReference type="Proteomes" id="UP000239735">
    <property type="component" value="Unassembled WGS sequence"/>
</dbReference>
<accession>A0A2N9MA02</accession>
<proteinExistence type="predicted"/>
<dbReference type="SUPFAM" id="SSF69118">
    <property type="entry name" value="AhpD-like"/>
    <property type="match status" value="1"/>
</dbReference>
<dbReference type="PANTHER" id="PTHR35446">
    <property type="entry name" value="SI:CH211-175M2.5"/>
    <property type="match status" value="1"/>
</dbReference>
<dbReference type="EMBL" id="OKRB01000160">
    <property type="protein sequence ID" value="SPE32291.1"/>
    <property type="molecule type" value="Genomic_DNA"/>
</dbReference>
<dbReference type="InterPro" id="IPR003779">
    <property type="entry name" value="CMD-like"/>
</dbReference>
<feature type="domain" description="Carboxymuconolactone decarboxylase-like" evidence="1">
    <location>
        <begin position="21"/>
        <end position="75"/>
    </location>
</feature>
<protein>
    <submittedName>
        <fullName evidence="2">Peroxidase family protein</fullName>
    </submittedName>
</protein>
<dbReference type="GO" id="GO:0051920">
    <property type="term" value="F:peroxiredoxin activity"/>
    <property type="evidence" value="ECO:0007669"/>
    <property type="project" value="InterPro"/>
</dbReference>
<dbReference type="InterPro" id="IPR029032">
    <property type="entry name" value="AhpD-like"/>
</dbReference>
<name>A0A2N9MA02_9BACT</name>
<sequence length="191" mass="20786">MAHIGIPEGIPGIVGAYTFRPETAKPMRELAEILLRGPSTLTSAEREGIAAFVSSRNGCRFCQLSHSSAAAEHRGGAEADYEWVETLNTDPSTAEISGKMRALLQIAAKVREGGKNVTQDDIAAARAQHATDLEIHDTVLIAAAFCMYNRYVDGLATWQPEDFASYRPMGKRLAHEGYVRNIPEADKANAR</sequence>
<keyword evidence="2" id="KW-0575">Peroxidase</keyword>